<comment type="caution">
    <text evidence="2">The sequence shown here is derived from an EMBL/GenBank/DDBJ whole genome shotgun (WGS) entry which is preliminary data.</text>
</comment>
<feature type="signal peptide" evidence="1">
    <location>
        <begin position="1"/>
        <end position="21"/>
    </location>
</feature>
<organism evidence="2 3">
    <name type="scientific">Rhodopirellula sallentina SM41</name>
    <dbReference type="NCBI Taxonomy" id="1263870"/>
    <lineage>
        <taxon>Bacteria</taxon>
        <taxon>Pseudomonadati</taxon>
        <taxon>Planctomycetota</taxon>
        <taxon>Planctomycetia</taxon>
        <taxon>Pirellulales</taxon>
        <taxon>Pirellulaceae</taxon>
        <taxon>Rhodopirellula</taxon>
    </lineage>
</organism>
<protein>
    <submittedName>
        <fullName evidence="2">Signal peptide-domain containing protein</fullName>
    </submittedName>
</protein>
<feature type="chain" id="PRO_5004073266" evidence="1">
    <location>
        <begin position="22"/>
        <end position="137"/>
    </location>
</feature>
<sequence>MMNLSNKMATLLLLTSFTVSGCGASGVVKPTDEQNAFASVAGLGDLAADDESFAPAFVAGSVPKNRKDYSERGYEVAGDATFDRDTVTVPVKIFGRVHATTDSERRGGKTSKVSETEQIWTLIRVADKWKIKDAPLG</sequence>
<proteinExistence type="predicted"/>
<dbReference type="EMBL" id="ANOH01000178">
    <property type="protein sequence ID" value="EMI56023.1"/>
    <property type="molecule type" value="Genomic_DNA"/>
</dbReference>
<accession>M5UJ14</accession>
<keyword evidence="1" id="KW-0732">Signal</keyword>
<dbReference type="AlphaFoldDB" id="M5UJ14"/>
<keyword evidence="3" id="KW-1185">Reference proteome</keyword>
<dbReference type="PROSITE" id="PS51257">
    <property type="entry name" value="PROKAR_LIPOPROTEIN"/>
    <property type="match status" value="1"/>
</dbReference>
<dbReference type="Proteomes" id="UP000011885">
    <property type="component" value="Unassembled WGS sequence"/>
</dbReference>
<evidence type="ECO:0000313" key="2">
    <source>
        <dbReference type="EMBL" id="EMI56023.1"/>
    </source>
</evidence>
<reference evidence="2 3" key="1">
    <citation type="journal article" date="2013" name="Mar. Genomics">
        <title>Expression of sulfatases in Rhodopirellula baltica and the diversity of sulfatases in the genus Rhodopirellula.</title>
        <authorList>
            <person name="Wegner C.E."/>
            <person name="Richter-Heitmann T."/>
            <person name="Klindworth A."/>
            <person name="Klockow C."/>
            <person name="Richter M."/>
            <person name="Achstetter T."/>
            <person name="Glockner F.O."/>
            <person name="Harder J."/>
        </authorList>
    </citation>
    <scope>NUCLEOTIDE SEQUENCE [LARGE SCALE GENOMIC DNA]</scope>
    <source>
        <strain evidence="2 3">SM41</strain>
    </source>
</reference>
<evidence type="ECO:0000256" key="1">
    <source>
        <dbReference type="SAM" id="SignalP"/>
    </source>
</evidence>
<dbReference type="PATRIC" id="fig|1263870.3.peg.2681"/>
<name>M5UJ14_9BACT</name>
<evidence type="ECO:0000313" key="3">
    <source>
        <dbReference type="Proteomes" id="UP000011885"/>
    </source>
</evidence>
<gene>
    <name evidence="2" type="ORF">RSSM_02521</name>
</gene>